<keyword evidence="7 9" id="KW-1133">Transmembrane helix</keyword>
<feature type="transmembrane region" description="Helical" evidence="9">
    <location>
        <begin position="171"/>
        <end position="190"/>
    </location>
</feature>
<dbReference type="Gene3D" id="1.20.120.1780">
    <property type="entry name" value="UbiA prenyltransferase"/>
    <property type="match status" value="1"/>
</dbReference>
<feature type="transmembrane region" description="Helical" evidence="9">
    <location>
        <begin position="308"/>
        <end position="328"/>
    </location>
</feature>
<keyword evidence="8 9" id="KW-0472">Membrane</keyword>
<evidence type="ECO:0000256" key="4">
    <source>
        <dbReference type="ARBA" id="ARBA00005985"/>
    </source>
</evidence>
<dbReference type="GO" id="GO:0005743">
    <property type="term" value="C:mitochondrial inner membrane"/>
    <property type="evidence" value="ECO:0007669"/>
    <property type="project" value="TreeGrafter"/>
</dbReference>
<dbReference type="InterPro" id="IPR039653">
    <property type="entry name" value="Prenyltransferase"/>
</dbReference>
<dbReference type="EMBL" id="MU004357">
    <property type="protein sequence ID" value="KAF2654852.1"/>
    <property type="molecule type" value="Genomic_DNA"/>
</dbReference>
<evidence type="ECO:0000256" key="6">
    <source>
        <dbReference type="ARBA" id="ARBA00022692"/>
    </source>
</evidence>
<proteinExistence type="inferred from homology"/>
<feature type="transmembrane region" description="Helical" evidence="9">
    <location>
        <begin position="70"/>
        <end position="88"/>
    </location>
</feature>
<reference evidence="10" key="1">
    <citation type="journal article" date="2020" name="Stud. Mycol.">
        <title>101 Dothideomycetes genomes: a test case for predicting lifestyles and emergence of pathogens.</title>
        <authorList>
            <person name="Haridas S."/>
            <person name="Albert R."/>
            <person name="Binder M."/>
            <person name="Bloem J."/>
            <person name="Labutti K."/>
            <person name="Salamov A."/>
            <person name="Andreopoulos B."/>
            <person name="Baker S."/>
            <person name="Barry K."/>
            <person name="Bills G."/>
            <person name="Bluhm B."/>
            <person name="Cannon C."/>
            <person name="Castanera R."/>
            <person name="Culley D."/>
            <person name="Daum C."/>
            <person name="Ezra D."/>
            <person name="Gonzalez J."/>
            <person name="Henrissat B."/>
            <person name="Kuo A."/>
            <person name="Liang C."/>
            <person name="Lipzen A."/>
            <person name="Lutzoni F."/>
            <person name="Magnuson J."/>
            <person name="Mondo S."/>
            <person name="Nolan M."/>
            <person name="Ohm R."/>
            <person name="Pangilinan J."/>
            <person name="Park H.-J."/>
            <person name="Ramirez L."/>
            <person name="Alfaro M."/>
            <person name="Sun H."/>
            <person name="Tritt A."/>
            <person name="Yoshinaga Y."/>
            <person name="Zwiers L.-H."/>
            <person name="Turgeon B."/>
            <person name="Goodwin S."/>
            <person name="Spatafora J."/>
            <person name="Crous P."/>
            <person name="Grigoriev I."/>
        </authorList>
    </citation>
    <scope>NUCLEOTIDE SEQUENCE</scope>
    <source>
        <strain evidence="10">CBS 122681</strain>
    </source>
</reference>
<feature type="transmembrane region" description="Helical" evidence="9">
    <location>
        <begin position="118"/>
        <end position="137"/>
    </location>
</feature>
<evidence type="ECO:0000256" key="1">
    <source>
        <dbReference type="ARBA" id="ARBA00001946"/>
    </source>
</evidence>
<gene>
    <name evidence="10" type="ORF">K491DRAFT_704943</name>
</gene>
<keyword evidence="6 9" id="KW-0812">Transmembrane</keyword>
<evidence type="ECO:0000256" key="3">
    <source>
        <dbReference type="ARBA" id="ARBA00004721"/>
    </source>
</evidence>
<dbReference type="InterPro" id="IPR030470">
    <property type="entry name" value="UbiA_prenylTrfase_CS"/>
</dbReference>
<comment type="pathway">
    <text evidence="3">Secondary metabolite biosynthesis; terpenoid biosynthesis.</text>
</comment>
<evidence type="ECO:0000256" key="7">
    <source>
        <dbReference type="ARBA" id="ARBA00022989"/>
    </source>
</evidence>
<dbReference type="Pfam" id="PF01040">
    <property type="entry name" value="UbiA"/>
    <property type="match status" value="1"/>
</dbReference>
<evidence type="ECO:0000313" key="11">
    <source>
        <dbReference type="Proteomes" id="UP000799324"/>
    </source>
</evidence>
<feature type="transmembrane region" description="Helical" evidence="9">
    <location>
        <begin position="254"/>
        <end position="272"/>
    </location>
</feature>
<keyword evidence="5 10" id="KW-0808">Transferase</keyword>
<dbReference type="Gene3D" id="1.10.357.140">
    <property type="entry name" value="UbiA prenyltransferase"/>
    <property type="match status" value="1"/>
</dbReference>
<dbReference type="UniPathway" id="UPA00213"/>
<dbReference type="GO" id="GO:0016114">
    <property type="term" value="P:terpenoid biosynthetic process"/>
    <property type="evidence" value="ECO:0007669"/>
    <property type="project" value="UniProtKB-UniPathway"/>
</dbReference>
<organism evidence="10 11">
    <name type="scientific">Lophiostoma macrostomum CBS 122681</name>
    <dbReference type="NCBI Taxonomy" id="1314788"/>
    <lineage>
        <taxon>Eukaryota</taxon>
        <taxon>Fungi</taxon>
        <taxon>Dikarya</taxon>
        <taxon>Ascomycota</taxon>
        <taxon>Pezizomycotina</taxon>
        <taxon>Dothideomycetes</taxon>
        <taxon>Pleosporomycetidae</taxon>
        <taxon>Pleosporales</taxon>
        <taxon>Lophiostomataceae</taxon>
        <taxon>Lophiostoma</taxon>
    </lineage>
</organism>
<sequence>MDLNTTLAAQYGGNSNTGCVGYLPTPWLPYIQVARLSPPAGFFLIYLPHVFGVLHGAIARQAPLEETARAAAITFAGSLFVSNAIHIWNDLIDAPLDAQVERTKNRPIPRGAVSPSVALLYTFSQTIGALALLPYVAPGYSIRETSIYALPSIVGWMYHPWAKCHTNYPQAVLGFCVAWGIVIGSLAMDVELFTYDPFGHQNSAPAVDFAAVFLFLACILWTMIYDITLGIYAHQDLQDDQKAEIKSIAVLYRDKTWVLLLDMSGLLTVYGIVGGMTLSYYVLSVGGSIVTLSLIVARAELRSSESCWWWFGNGFWYAGGAITAGLLAEYAQVFL</sequence>
<dbReference type="OrthoDB" id="18170at2759"/>
<dbReference type="InterPro" id="IPR044878">
    <property type="entry name" value="UbiA_sf"/>
</dbReference>
<dbReference type="FunFam" id="1.20.120.1780:FF:000001">
    <property type="entry name" value="4-hydroxybenzoate octaprenyltransferase"/>
    <property type="match status" value="1"/>
</dbReference>
<dbReference type="GO" id="GO:0006744">
    <property type="term" value="P:ubiquinone biosynthetic process"/>
    <property type="evidence" value="ECO:0007669"/>
    <property type="project" value="TreeGrafter"/>
</dbReference>
<protein>
    <submittedName>
        <fullName evidence="10">Prenyltransferase, UbiA family protein</fullName>
    </submittedName>
</protein>
<feature type="transmembrane region" description="Helical" evidence="9">
    <location>
        <begin position="278"/>
        <end position="296"/>
    </location>
</feature>
<dbReference type="Proteomes" id="UP000799324">
    <property type="component" value="Unassembled WGS sequence"/>
</dbReference>
<dbReference type="InterPro" id="IPR000537">
    <property type="entry name" value="UbiA_prenyltransferase"/>
</dbReference>
<comment type="similarity">
    <text evidence="4">Belongs to the UbiA prenyltransferase family.</text>
</comment>
<evidence type="ECO:0000256" key="2">
    <source>
        <dbReference type="ARBA" id="ARBA00004141"/>
    </source>
</evidence>
<evidence type="ECO:0000256" key="5">
    <source>
        <dbReference type="ARBA" id="ARBA00022679"/>
    </source>
</evidence>
<evidence type="ECO:0000256" key="8">
    <source>
        <dbReference type="ARBA" id="ARBA00023136"/>
    </source>
</evidence>
<name>A0A6A6T5A1_9PLEO</name>
<dbReference type="GO" id="GO:0008412">
    <property type="term" value="F:4-hydroxybenzoate polyprenyltransferase activity"/>
    <property type="evidence" value="ECO:0007669"/>
    <property type="project" value="TreeGrafter"/>
</dbReference>
<comment type="cofactor">
    <cofactor evidence="1">
        <name>Mg(2+)</name>
        <dbReference type="ChEBI" id="CHEBI:18420"/>
    </cofactor>
</comment>
<dbReference type="PANTHER" id="PTHR11048">
    <property type="entry name" value="PRENYLTRANSFERASES"/>
    <property type="match status" value="1"/>
</dbReference>
<dbReference type="CDD" id="cd13959">
    <property type="entry name" value="PT_UbiA_COQ2"/>
    <property type="match status" value="1"/>
</dbReference>
<comment type="subcellular location">
    <subcellularLocation>
        <location evidence="2">Membrane</location>
        <topology evidence="2">Multi-pass membrane protein</topology>
    </subcellularLocation>
</comment>
<evidence type="ECO:0000313" key="10">
    <source>
        <dbReference type="EMBL" id="KAF2654852.1"/>
    </source>
</evidence>
<evidence type="ECO:0000256" key="9">
    <source>
        <dbReference type="SAM" id="Phobius"/>
    </source>
</evidence>
<accession>A0A6A6T5A1</accession>
<dbReference type="PANTHER" id="PTHR11048:SF28">
    <property type="entry name" value="4-HYDROXYBENZOATE POLYPRENYLTRANSFERASE, MITOCHONDRIAL"/>
    <property type="match status" value="1"/>
</dbReference>
<keyword evidence="11" id="KW-1185">Reference proteome</keyword>
<feature type="transmembrane region" description="Helical" evidence="9">
    <location>
        <begin position="40"/>
        <end position="58"/>
    </location>
</feature>
<feature type="transmembrane region" description="Helical" evidence="9">
    <location>
        <begin position="210"/>
        <end position="233"/>
    </location>
</feature>
<dbReference type="AlphaFoldDB" id="A0A6A6T5A1"/>
<dbReference type="PROSITE" id="PS00943">
    <property type="entry name" value="UBIA"/>
    <property type="match status" value="1"/>
</dbReference>